<evidence type="ECO:0000256" key="4">
    <source>
        <dbReference type="ARBA" id="ARBA00022989"/>
    </source>
</evidence>
<keyword evidence="5 8" id="KW-0472">Membrane</keyword>
<dbReference type="GO" id="GO:0005739">
    <property type="term" value="C:mitochondrion"/>
    <property type="evidence" value="ECO:0007669"/>
    <property type="project" value="TreeGrafter"/>
</dbReference>
<dbReference type="AlphaFoldDB" id="A0AAJ7T3D5"/>
<dbReference type="Proteomes" id="UP001318040">
    <property type="component" value="Chromosome 15"/>
</dbReference>
<dbReference type="CTD" id="4358"/>
<dbReference type="GO" id="GO:0015267">
    <property type="term" value="F:channel activity"/>
    <property type="evidence" value="ECO:0007669"/>
    <property type="project" value="TreeGrafter"/>
</dbReference>
<comment type="subcellular location">
    <subcellularLocation>
        <location evidence="1">Membrane</location>
        <topology evidence="1">Multi-pass membrane protein</topology>
    </subcellularLocation>
</comment>
<dbReference type="InterPro" id="IPR007248">
    <property type="entry name" value="Mpv17_PMP22"/>
</dbReference>
<name>A0AAJ7T3D5_PETMA</name>
<evidence type="ECO:0000256" key="7">
    <source>
        <dbReference type="ARBA" id="ARBA00049801"/>
    </source>
</evidence>
<evidence type="ECO:0000256" key="6">
    <source>
        <dbReference type="ARBA" id="ARBA00049743"/>
    </source>
</evidence>
<keyword evidence="4 8" id="KW-1133">Transmembrane helix</keyword>
<organism evidence="9 10">
    <name type="scientific">Petromyzon marinus</name>
    <name type="common">Sea lamprey</name>
    <dbReference type="NCBI Taxonomy" id="7757"/>
    <lineage>
        <taxon>Eukaryota</taxon>
        <taxon>Metazoa</taxon>
        <taxon>Chordata</taxon>
        <taxon>Craniata</taxon>
        <taxon>Vertebrata</taxon>
        <taxon>Cyclostomata</taxon>
        <taxon>Hyperoartia</taxon>
        <taxon>Petromyzontiformes</taxon>
        <taxon>Petromyzontidae</taxon>
        <taxon>Petromyzon</taxon>
    </lineage>
</organism>
<evidence type="ECO:0000256" key="2">
    <source>
        <dbReference type="ARBA" id="ARBA00006824"/>
    </source>
</evidence>
<dbReference type="GO" id="GO:1901858">
    <property type="term" value="P:regulation of mitochondrial DNA metabolic process"/>
    <property type="evidence" value="ECO:0007669"/>
    <property type="project" value="TreeGrafter"/>
</dbReference>
<evidence type="ECO:0000256" key="3">
    <source>
        <dbReference type="ARBA" id="ARBA00022692"/>
    </source>
</evidence>
<feature type="transmembrane region" description="Helical" evidence="8">
    <location>
        <begin position="197"/>
        <end position="218"/>
    </location>
</feature>
<protein>
    <recommendedName>
        <fullName evidence="6">Mitochondrial inner membrane protein Mpv17</fullName>
    </recommendedName>
    <alternativeName>
        <fullName evidence="7">Protein Mpv17</fullName>
    </alternativeName>
</protein>
<feature type="transmembrane region" description="Helical" evidence="8">
    <location>
        <begin position="158"/>
        <end position="177"/>
    </location>
</feature>
<evidence type="ECO:0000256" key="5">
    <source>
        <dbReference type="ARBA" id="ARBA00023136"/>
    </source>
</evidence>
<comment type="similarity">
    <text evidence="2 8">Belongs to the peroxisomal membrane protein PXMP2/4 family.</text>
</comment>
<dbReference type="GO" id="GO:0016020">
    <property type="term" value="C:membrane"/>
    <property type="evidence" value="ECO:0007669"/>
    <property type="project" value="UniProtKB-SubCell"/>
</dbReference>
<dbReference type="PANTHER" id="PTHR11266:SF17">
    <property type="entry name" value="PROTEIN MPV17"/>
    <property type="match status" value="1"/>
</dbReference>
<evidence type="ECO:0000313" key="10">
    <source>
        <dbReference type="RefSeq" id="XP_032810568.1"/>
    </source>
</evidence>
<proteinExistence type="inferred from homology"/>
<dbReference type="PANTHER" id="PTHR11266">
    <property type="entry name" value="PEROXISOMAL MEMBRANE PROTEIN 2, PXMP2 MPV17"/>
    <property type="match status" value="1"/>
</dbReference>
<reference evidence="10" key="1">
    <citation type="submission" date="2025-08" db="UniProtKB">
        <authorList>
            <consortium name="RefSeq"/>
        </authorList>
    </citation>
    <scope>IDENTIFICATION</scope>
    <source>
        <tissue evidence="10">Sperm</tissue>
    </source>
</reference>
<evidence type="ECO:0000256" key="8">
    <source>
        <dbReference type="RuleBase" id="RU363053"/>
    </source>
</evidence>
<evidence type="ECO:0000256" key="1">
    <source>
        <dbReference type="ARBA" id="ARBA00004141"/>
    </source>
</evidence>
<keyword evidence="3 8" id="KW-0812">Transmembrane</keyword>
<dbReference type="Pfam" id="PF04117">
    <property type="entry name" value="Mpv17_PMP22"/>
    <property type="match status" value="1"/>
</dbReference>
<sequence length="269" mass="30149">MGPSNSCAPDAMFGYPLCALRNVESRGRQRRSRQLRCVTRGAGGRLCRSASQEDRRRLCVRVRQVTRVDSLGGGGPRRTRLLVRGVNIDTRVLDDNSPTSVGAMAYMWRWYQGLMVRHPWKVQITTAGSFVGVGDIISQQVVEHKGLRNHDRARTAKMMLIGFAFVGPVIGGWYRVLDRLVPGTTKTVALKKMALDQGAFAPPFLVGFMSIVGTLNGLTNPQILDKLRRIWPAVQIANFYFIPLQHRLAVVQCVALIWNVYLSWKSNKK</sequence>
<keyword evidence="9" id="KW-1185">Reference proteome</keyword>
<accession>A0AAJ7T3D5</accession>
<evidence type="ECO:0000313" key="9">
    <source>
        <dbReference type="Proteomes" id="UP001318040"/>
    </source>
</evidence>
<gene>
    <name evidence="10" type="primary">MPV17</name>
</gene>
<dbReference type="RefSeq" id="XP_032810568.1">
    <property type="nucleotide sequence ID" value="XM_032954677.1"/>
</dbReference>